<dbReference type="AlphaFoldDB" id="A0A5E4BCM9"/>
<evidence type="ECO:0000313" key="2">
    <source>
        <dbReference type="EMBL" id="VTJ67413.1"/>
    </source>
</evidence>
<sequence>QMVAPLSEKGGLQEGQFRGEAWSLVASNEDSKQAAGETDVTREEKPGTEMDL</sequence>
<proteinExistence type="predicted"/>
<feature type="non-terminal residue" evidence="2">
    <location>
        <position position="1"/>
    </location>
</feature>
<reference evidence="2" key="1">
    <citation type="submission" date="2019-04" db="EMBL/GenBank/DDBJ databases">
        <authorList>
            <person name="Alioto T."/>
            <person name="Alioto T."/>
        </authorList>
    </citation>
    <scope>NUCLEOTIDE SEQUENCE [LARGE SCALE GENOMIC DNA]</scope>
</reference>
<feature type="region of interest" description="Disordered" evidence="1">
    <location>
        <begin position="1"/>
        <end position="52"/>
    </location>
</feature>
<evidence type="ECO:0000313" key="3">
    <source>
        <dbReference type="Proteomes" id="UP000335636"/>
    </source>
</evidence>
<name>A0A5E4BCM9_MARMO</name>
<dbReference type="Proteomes" id="UP000335636">
    <property type="component" value="Unassembled WGS sequence"/>
</dbReference>
<accession>A0A5E4BCM9</accession>
<organism evidence="2 3">
    <name type="scientific">Marmota monax</name>
    <name type="common">Woodchuck</name>
    <dbReference type="NCBI Taxonomy" id="9995"/>
    <lineage>
        <taxon>Eukaryota</taxon>
        <taxon>Metazoa</taxon>
        <taxon>Chordata</taxon>
        <taxon>Craniata</taxon>
        <taxon>Vertebrata</taxon>
        <taxon>Euteleostomi</taxon>
        <taxon>Mammalia</taxon>
        <taxon>Eutheria</taxon>
        <taxon>Euarchontoglires</taxon>
        <taxon>Glires</taxon>
        <taxon>Rodentia</taxon>
        <taxon>Sciuromorpha</taxon>
        <taxon>Sciuridae</taxon>
        <taxon>Xerinae</taxon>
        <taxon>Marmotini</taxon>
        <taxon>Marmota</taxon>
    </lineage>
</organism>
<protein>
    <submittedName>
        <fullName evidence="2">Uncharacterized protein</fullName>
    </submittedName>
</protein>
<keyword evidence="3" id="KW-1185">Reference proteome</keyword>
<feature type="compositionally biased region" description="Basic and acidic residues" evidence="1">
    <location>
        <begin position="39"/>
        <end position="52"/>
    </location>
</feature>
<gene>
    <name evidence="2" type="ORF">MONAX_5E019158</name>
</gene>
<comment type="caution">
    <text evidence="2">The sequence shown here is derived from an EMBL/GenBank/DDBJ whole genome shotgun (WGS) entry which is preliminary data.</text>
</comment>
<evidence type="ECO:0000256" key="1">
    <source>
        <dbReference type="SAM" id="MobiDB-lite"/>
    </source>
</evidence>
<dbReference type="EMBL" id="CABDUW010000380">
    <property type="protein sequence ID" value="VTJ67413.1"/>
    <property type="molecule type" value="Genomic_DNA"/>
</dbReference>